<dbReference type="SUPFAM" id="SSF52821">
    <property type="entry name" value="Rhodanese/Cell cycle control phosphatase"/>
    <property type="match status" value="2"/>
</dbReference>
<dbReference type="GO" id="GO:0005737">
    <property type="term" value="C:cytoplasm"/>
    <property type="evidence" value="ECO:0007669"/>
    <property type="project" value="UniProtKB-SubCell"/>
</dbReference>
<dbReference type="FunFam" id="3.40.250.10:FF:000001">
    <property type="entry name" value="Sulfurtransferase"/>
    <property type="match status" value="1"/>
</dbReference>
<gene>
    <name evidence="8" type="primary">sseA</name>
    <name evidence="8" type="ORF">KL86PLE_10138</name>
</gene>
<dbReference type="Gene3D" id="3.40.250.10">
    <property type="entry name" value="Rhodanese-like domain"/>
    <property type="match status" value="2"/>
</dbReference>
<evidence type="ECO:0000256" key="4">
    <source>
        <dbReference type="ARBA" id="ARBA00022737"/>
    </source>
</evidence>
<dbReference type="InterPro" id="IPR001763">
    <property type="entry name" value="Rhodanese-like_dom"/>
</dbReference>
<reference evidence="8" key="1">
    <citation type="submission" date="2016-08" db="EMBL/GenBank/DDBJ databases">
        <authorList>
            <person name="Seilhamer J.J."/>
        </authorList>
    </citation>
    <scope>NUCLEOTIDE SEQUENCE</scope>
    <source>
        <strain evidence="8">86</strain>
    </source>
</reference>
<dbReference type="PROSITE" id="PS00380">
    <property type="entry name" value="RHODANESE_1"/>
    <property type="match status" value="1"/>
</dbReference>
<dbReference type="RefSeq" id="WP_288195536.1">
    <property type="nucleotide sequence ID" value="NZ_LT608334.1"/>
</dbReference>
<comment type="catalytic activity">
    <reaction evidence="5">
        <text>2-oxo-3-sulfanylpropanoate + [thioredoxin]-dithiol = [thioredoxin]-disulfide + hydrogen sulfide + pyruvate + H(+)</text>
        <dbReference type="Rhea" id="RHEA:21740"/>
        <dbReference type="Rhea" id="RHEA-COMP:10698"/>
        <dbReference type="Rhea" id="RHEA-COMP:10700"/>
        <dbReference type="ChEBI" id="CHEBI:15361"/>
        <dbReference type="ChEBI" id="CHEBI:15378"/>
        <dbReference type="ChEBI" id="CHEBI:29919"/>
        <dbReference type="ChEBI" id="CHEBI:29950"/>
        <dbReference type="ChEBI" id="CHEBI:50058"/>
        <dbReference type="ChEBI" id="CHEBI:57678"/>
        <dbReference type="EC" id="2.8.1.2"/>
    </reaction>
    <physiologicalReaction direction="left-to-right" evidence="5">
        <dbReference type="Rhea" id="RHEA:21741"/>
    </physiologicalReaction>
</comment>
<dbReference type="GO" id="GO:0016784">
    <property type="term" value="F:3-mercaptopyruvate sulfurtransferase activity"/>
    <property type="evidence" value="ECO:0007669"/>
    <property type="project" value="UniProtKB-EC"/>
</dbReference>
<proteinExistence type="predicted"/>
<evidence type="ECO:0000256" key="2">
    <source>
        <dbReference type="ARBA" id="ARBA00022490"/>
    </source>
</evidence>
<evidence type="ECO:0000259" key="7">
    <source>
        <dbReference type="PROSITE" id="PS50206"/>
    </source>
</evidence>
<dbReference type="InterPro" id="IPR001307">
    <property type="entry name" value="Thiosulphate_STrfase_CS"/>
</dbReference>
<dbReference type="CDD" id="cd01448">
    <property type="entry name" value="TST_Repeat_1"/>
    <property type="match status" value="1"/>
</dbReference>
<evidence type="ECO:0000256" key="3">
    <source>
        <dbReference type="ARBA" id="ARBA00022679"/>
    </source>
</evidence>
<feature type="domain" description="Rhodanese" evidence="7">
    <location>
        <begin position="20"/>
        <end position="137"/>
    </location>
</feature>
<dbReference type="PROSITE" id="PS50206">
    <property type="entry name" value="RHODANESE_3"/>
    <property type="match status" value="2"/>
</dbReference>
<dbReference type="GO" id="GO:0004792">
    <property type="term" value="F:thiosulfate-cyanide sulfurtransferase activity"/>
    <property type="evidence" value="ECO:0007669"/>
    <property type="project" value="InterPro"/>
</dbReference>
<dbReference type="PROSITE" id="PS00683">
    <property type="entry name" value="RHODANESE_2"/>
    <property type="match status" value="1"/>
</dbReference>
<evidence type="ECO:0000313" key="8">
    <source>
        <dbReference type="EMBL" id="SCM70393.1"/>
    </source>
</evidence>
<feature type="domain" description="Rhodanese" evidence="7">
    <location>
        <begin position="166"/>
        <end position="279"/>
    </location>
</feature>
<keyword evidence="2" id="KW-0963">Cytoplasm</keyword>
<protein>
    <recommendedName>
        <fullName evidence="6">Sulfurtransferase</fullName>
    </recommendedName>
</protein>
<dbReference type="NCBIfam" id="NF008557">
    <property type="entry name" value="PRK11493.1"/>
    <property type="match status" value="1"/>
</dbReference>
<keyword evidence="4" id="KW-0677">Repeat</keyword>
<dbReference type="PANTHER" id="PTHR11364:SF27">
    <property type="entry name" value="SULFURTRANSFERASE"/>
    <property type="match status" value="1"/>
</dbReference>
<dbReference type="InterPro" id="IPR036873">
    <property type="entry name" value="Rhodanese-like_dom_sf"/>
</dbReference>
<dbReference type="CDD" id="cd01449">
    <property type="entry name" value="TST_Repeat_2"/>
    <property type="match status" value="1"/>
</dbReference>
<accession>A0A212KYP7</accession>
<evidence type="ECO:0000256" key="6">
    <source>
        <dbReference type="RuleBase" id="RU000507"/>
    </source>
</evidence>
<keyword evidence="3 6" id="KW-0808">Transferase</keyword>
<comment type="subcellular location">
    <subcellularLocation>
        <location evidence="1">Cytoplasm</location>
    </subcellularLocation>
</comment>
<dbReference type="InterPro" id="IPR045078">
    <property type="entry name" value="TST/MPST-like"/>
</dbReference>
<sequence length="281" mass="29398">MPVHPDSHFVTADWLLRHIDDPDVITVDGSWHMPAAGRSGRADYVAGHIPGAVFFDLDAIADTASPLPHMLPAPEAFAAAVGALGIRETQTIVVYDSVGLFSAARVWWSFRIMGARDVVLLDGGLPAWIAEGLPLEAGEPSRAPAVFTPRFDPAAVRSFEEVKAALGGGTQIVDARSAARFYGREPEPRAGLRSGHMPGAVSLPFGETIEGGRLKSAADLQALFAARGIDPDKPVIASCGSGVSAAVIALALDVVGARDVAIYDGSWTEWGGRSDAPVVTA</sequence>
<dbReference type="SMART" id="SM00450">
    <property type="entry name" value="RHOD"/>
    <property type="match status" value="2"/>
</dbReference>
<dbReference type="Pfam" id="PF00581">
    <property type="entry name" value="Rhodanese"/>
    <property type="match status" value="2"/>
</dbReference>
<dbReference type="AlphaFoldDB" id="A0A212KYP7"/>
<dbReference type="PANTHER" id="PTHR11364">
    <property type="entry name" value="THIOSULFATE SULFERTANSFERASE"/>
    <property type="match status" value="1"/>
</dbReference>
<name>A0A212KYP7_9HYPH</name>
<dbReference type="EMBL" id="FMJD01000001">
    <property type="protein sequence ID" value="SCM70393.1"/>
    <property type="molecule type" value="Genomic_DNA"/>
</dbReference>
<keyword evidence="8" id="KW-0670">Pyruvate</keyword>
<evidence type="ECO:0000256" key="5">
    <source>
        <dbReference type="ARBA" id="ARBA00051793"/>
    </source>
</evidence>
<evidence type="ECO:0000256" key="1">
    <source>
        <dbReference type="ARBA" id="ARBA00004496"/>
    </source>
</evidence>
<organism evidence="8">
    <name type="scientific">uncultured Pleomorphomonas sp</name>
    <dbReference type="NCBI Taxonomy" id="442121"/>
    <lineage>
        <taxon>Bacteria</taxon>
        <taxon>Pseudomonadati</taxon>
        <taxon>Pseudomonadota</taxon>
        <taxon>Alphaproteobacteria</taxon>
        <taxon>Hyphomicrobiales</taxon>
        <taxon>Pleomorphomonadaceae</taxon>
        <taxon>Pleomorphomonas</taxon>
        <taxon>environmental samples</taxon>
    </lineage>
</organism>
<dbReference type="FunFam" id="3.40.250.10:FF:000015">
    <property type="entry name" value="Sulfurtransferase"/>
    <property type="match status" value="1"/>
</dbReference>